<reference evidence="3" key="1">
    <citation type="journal article" date="2020" name="Stud. Mycol.">
        <title>101 Dothideomycetes genomes: a test case for predicting lifestyles and emergence of pathogens.</title>
        <authorList>
            <person name="Haridas S."/>
            <person name="Albert R."/>
            <person name="Binder M."/>
            <person name="Bloem J."/>
            <person name="Labutti K."/>
            <person name="Salamov A."/>
            <person name="Andreopoulos B."/>
            <person name="Baker S."/>
            <person name="Barry K."/>
            <person name="Bills G."/>
            <person name="Bluhm B."/>
            <person name="Cannon C."/>
            <person name="Castanera R."/>
            <person name="Culley D."/>
            <person name="Daum C."/>
            <person name="Ezra D."/>
            <person name="Gonzalez J."/>
            <person name="Henrissat B."/>
            <person name="Kuo A."/>
            <person name="Liang C."/>
            <person name="Lipzen A."/>
            <person name="Lutzoni F."/>
            <person name="Magnuson J."/>
            <person name="Mondo S."/>
            <person name="Nolan M."/>
            <person name="Ohm R."/>
            <person name="Pangilinan J."/>
            <person name="Park H.-J."/>
            <person name="Ramirez L."/>
            <person name="Alfaro M."/>
            <person name="Sun H."/>
            <person name="Tritt A."/>
            <person name="Yoshinaga Y."/>
            <person name="Zwiers L.-H."/>
            <person name="Turgeon B."/>
            <person name="Goodwin S."/>
            <person name="Spatafora J."/>
            <person name="Crous P."/>
            <person name="Grigoriev I."/>
        </authorList>
    </citation>
    <scope>NUCLEOTIDE SEQUENCE</scope>
    <source>
        <strain evidence="3">HMLAC05119</strain>
    </source>
</reference>
<dbReference type="Proteomes" id="UP000800096">
    <property type="component" value="Unassembled WGS sequence"/>
</dbReference>
<feature type="region of interest" description="Disordered" evidence="1">
    <location>
        <begin position="77"/>
        <end position="103"/>
    </location>
</feature>
<evidence type="ECO:0000313" key="4">
    <source>
        <dbReference type="Proteomes" id="UP000800096"/>
    </source>
</evidence>
<feature type="transmembrane region" description="Helical" evidence="2">
    <location>
        <begin position="6"/>
        <end position="26"/>
    </location>
</feature>
<gene>
    <name evidence="3" type="ORF">BDU57DRAFT_368327</name>
</gene>
<dbReference type="OrthoDB" id="3001700at2759"/>
<protein>
    <submittedName>
        <fullName evidence="3">Uncharacterized protein</fullName>
    </submittedName>
</protein>
<dbReference type="EMBL" id="ML979140">
    <property type="protein sequence ID" value="KAF1912511.1"/>
    <property type="molecule type" value="Genomic_DNA"/>
</dbReference>
<keyword evidence="2" id="KW-0472">Membrane</keyword>
<proteinExistence type="predicted"/>
<evidence type="ECO:0000256" key="1">
    <source>
        <dbReference type="SAM" id="MobiDB-lite"/>
    </source>
</evidence>
<sequence length="103" mass="11156">MTATQIFTVFAGILALVGAYLYFFGIDPETKRALERKALQTMGENKMSYMAKDQINKIPASDQEDIKSLKKGLGNAMGGLTQNPLGEQAGEATDRLTSPLTGR</sequence>
<name>A0A6A5QA80_AMPQU</name>
<evidence type="ECO:0000256" key="2">
    <source>
        <dbReference type="SAM" id="Phobius"/>
    </source>
</evidence>
<accession>A0A6A5QA80</accession>
<keyword evidence="4" id="KW-1185">Reference proteome</keyword>
<dbReference type="AlphaFoldDB" id="A0A6A5QA80"/>
<keyword evidence="2" id="KW-0812">Transmembrane</keyword>
<keyword evidence="2" id="KW-1133">Transmembrane helix</keyword>
<evidence type="ECO:0000313" key="3">
    <source>
        <dbReference type="EMBL" id="KAF1912511.1"/>
    </source>
</evidence>
<organism evidence="3 4">
    <name type="scientific">Ampelomyces quisqualis</name>
    <name type="common">Powdery mildew agent</name>
    <dbReference type="NCBI Taxonomy" id="50730"/>
    <lineage>
        <taxon>Eukaryota</taxon>
        <taxon>Fungi</taxon>
        <taxon>Dikarya</taxon>
        <taxon>Ascomycota</taxon>
        <taxon>Pezizomycotina</taxon>
        <taxon>Dothideomycetes</taxon>
        <taxon>Pleosporomycetidae</taxon>
        <taxon>Pleosporales</taxon>
        <taxon>Pleosporineae</taxon>
        <taxon>Phaeosphaeriaceae</taxon>
        <taxon>Ampelomyces</taxon>
    </lineage>
</organism>